<gene>
    <name evidence="2" type="ORF">PHLGIDRAFT_13222</name>
</gene>
<evidence type="ECO:0000256" key="1">
    <source>
        <dbReference type="SAM" id="MobiDB-lite"/>
    </source>
</evidence>
<feature type="region of interest" description="Disordered" evidence="1">
    <location>
        <begin position="346"/>
        <end position="442"/>
    </location>
</feature>
<feature type="region of interest" description="Disordered" evidence="1">
    <location>
        <begin position="1"/>
        <end position="281"/>
    </location>
</feature>
<dbReference type="OrthoDB" id="2405700at2759"/>
<feature type="compositionally biased region" description="Polar residues" evidence="1">
    <location>
        <begin position="16"/>
        <end position="29"/>
    </location>
</feature>
<protein>
    <submittedName>
        <fullName evidence="2">Uncharacterized protein</fullName>
    </submittedName>
</protein>
<accession>A0A0C3RYX8</accession>
<dbReference type="AlphaFoldDB" id="A0A0C3RYX8"/>
<evidence type="ECO:0000313" key="3">
    <source>
        <dbReference type="Proteomes" id="UP000053257"/>
    </source>
</evidence>
<feature type="compositionally biased region" description="Pro residues" evidence="1">
    <location>
        <begin position="238"/>
        <end position="252"/>
    </location>
</feature>
<dbReference type="STRING" id="745531.A0A0C3RYX8"/>
<keyword evidence="3" id="KW-1185">Reference proteome</keyword>
<reference evidence="2 3" key="1">
    <citation type="journal article" date="2014" name="PLoS Genet.">
        <title>Analysis of the Phlebiopsis gigantea genome, transcriptome and secretome provides insight into its pioneer colonization strategies of wood.</title>
        <authorList>
            <person name="Hori C."/>
            <person name="Ishida T."/>
            <person name="Igarashi K."/>
            <person name="Samejima M."/>
            <person name="Suzuki H."/>
            <person name="Master E."/>
            <person name="Ferreira P."/>
            <person name="Ruiz-Duenas F.J."/>
            <person name="Held B."/>
            <person name="Canessa P."/>
            <person name="Larrondo L.F."/>
            <person name="Schmoll M."/>
            <person name="Druzhinina I.S."/>
            <person name="Kubicek C.P."/>
            <person name="Gaskell J.A."/>
            <person name="Kersten P."/>
            <person name="St John F."/>
            <person name="Glasner J."/>
            <person name="Sabat G."/>
            <person name="Splinter BonDurant S."/>
            <person name="Syed K."/>
            <person name="Yadav J."/>
            <person name="Mgbeahuruike A.C."/>
            <person name="Kovalchuk A."/>
            <person name="Asiegbu F.O."/>
            <person name="Lackner G."/>
            <person name="Hoffmeister D."/>
            <person name="Rencoret J."/>
            <person name="Gutierrez A."/>
            <person name="Sun H."/>
            <person name="Lindquist E."/>
            <person name="Barry K."/>
            <person name="Riley R."/>
            <person name="Grigoriev I.V."/>
            <person name="Henrissat B."/>
            <person name="Kues U."/>
            <person name="Berka R.M."/>
            <person name="Martinez A.T."/>
            <person name="Covert S.F."/>
            <person name="Blanchette R.A."/>
            <person name="Cullen D."/>
        </authorList>
    </citation>
    <scope>NUCLEOTIDE SEQUENCE [LARGE SCALE GENOMIC DNA]</scope>
    <source>
        <strain evidence="2 3">11061_1 CR5-6</strain>
    </source>
</reference>
<dbReference type="InterPro" id="IPR038910">
    <property type="entry name" value="Hua1-like"/>
</dbReference>
<feature type="compositionally biased region" description="Polar residues" evidence="1">
    <location>
        <begin position="74"/>
        <end position="87"/>
    </location>
</feature>
<dbReference type="HOGENOM" id="CLU_040442_0_0_1"/>
<proteinExistence type="predicted"/>
<evidence type="ECO:0000313" key="2">
    <source>
        <dbReference type="EMBL" id="KIP07436.1"/>
    </source>
</evidence>
<dbReference type="Proteomes" id="UP000053257">
    <property type="component" value="Unassembled WGS sequence"/>
</dbReference>
<dbReference type="EMBL" id="KN840497">
    <property type="protein sequence ID" value="KIP07436.1"/>
    <property type="molecule type" value="Genomic_DNA"/>
</dbReference>
<dbReference type="PANTHER" id="PTHR28031">
    <property type="entry name" value="PROLINE-RICH PROTEIN HUA1"/>
    <property type="match status" value="1"/>
</dbReference>
<feature type="compositionally biased region" description="Polar residues" evidence="1">
    <location>
        <begin position="180"/>
        <end position="192"/>
    </location>
</feature>
<name>A0A0C3RYX8_PHLG1</name>
<dbReference type="PANTHER" id="PTHR28031:SF1">
    <property type="entry name" value="PROLINE-RICH PROTEIN HUA1"/>
    <property type="match status" value="1"/>
</dbReference>
<dbReference type="GO" id="GO:0005737">
    <property type="term" value="C:cytoplasm"/>
    <property type="evidence" value="ECO:0007669"/>
    <property type="project" value="TreeGrafter"/>
</dbReference>
<sequence length="518" mass="55059">MSTHNPFRTPGETVNLARSSEASSSNYRATQGPPPSVPPKPGPQRTLSIGIPGVERDVPESGSSGSSRSPSPPTASQRDQSSPSRSGPSVAELREVLRGESPPPYTPTADVSHGETTIELGPRRPWGQTQQPRPFPSAAPWQRPQPTGWSGYPGALQRQSTGAMRYAPPRAQRPILSPHQRPSTSQPEFSQPVSPPSGAVSDFARDFYTAGSGDNEILGGGSLQYAPPPTSSNEGLYAPPPGPPSDAAPAIPPRTVSGSSSFGGISDDGRPTNKPVPGHPLINGGKVLVYPAGYECPKCRNTGFKHFDPSHPCAKCWSKFAKPYAGQLPSASWSARNLESINYQQPLPALPRSPANPANPRHSTSSTLFPPPPQHASLGRSASTTRASEYPSSSYAPQPAGIPTSNGGFLPTAPYLNPLHRGDMSPMSGPSARYTSRPPPGATVVQPGDPRIGGHLCWRCGGKGTTSFLIFDVETCIYSIYDRFNNMIQNYQEQNGDAGPSWPDSIAMRMKIGDFQVY</sequence>
<organism evidence="2 3">
    <name type="scientific">Phlebiopsis gigantea (strain 11061_1 CR5-6)</name>
    <name type="common">White-rot fungus</name>
    <name type="synonym">Peniophora gigantea</name>
    <dbReference type="NCBI Taxonomy" id="745531"/>
    <lineage>
        <taxon>Eukaryota</taxon>
        <taxon>Fungi</taxon>
        <taxon>Dikarya</taxon>
        <taxon>Basidiomycota</taxon>
        <taxon>Agaricomycotina</taxon>
        <taxon>Agaricomycetes</taxon>
        <taxon>Polyporales</taxon>
        <taxon>Phanerochaetaceae</taxon>
        <taxon>Phlebiopsis</taxon>
    </lineage>
</organism>
<feature type="compositionally biased region" description="Polar residues" evidence="1">
    <location>
        <begin position="380"/>
        <end position="396"/>
    </location>
</feature>
<feature type="compositionally biased region" description="Pro residues" evidence="1">
    <location>
        <begin position="32"/>
        <end position="42"/>
    </location>
</feature>